<dbReference type="AlphaFoldDB" id="A0A0F9QJN6"/>
<organism evidence="1">
    <name type="scientific">marine sediment metagenome</name>
    <dbReference type="NCBI Taxonomy" id="412755"/>
    <lineage>
        <taxon>unclassified sequences</taxon>
        <taxon>metagenomes</taxon>
        <taxon>ecological metagenomes</taxon>
    </lineage>
</organism>
<evidence type="ECO:0000313" key="1">
    <source>
        <dbReference type="EMBL" id="KKN05543.1"/>
    </source>
</evidence>
<protein>
    <submittedName>
        <fullName evidence="1">Uncharacterized protein</fullName>
    </submittedName>
</protein>
<proteinExistence type="predicted"/>
<sequence length="56" mass="6262">MFKRLRHAVSVFRDQRTKKCPACAADILRNAKECKHCGEAQPWPPLAKPLPPPPGV</sequence>
<name>A0A0F9QJN6_9ZZZZ</name>
<comment type="caution">
    <text evidence="1">The sequence shown here is derived from an EMBL/GenBank/DDBJ whole genome shotgun (WGS) entry which is preliminary data.</text>
</comment>
<reference evidence="1" key="1">
    <citation type="journal article" date="2015" name="Nature">
        <title>Complex archaea that bridge the gap between prokaryotes and eukaryotes.</title>
        <authorList>
            <person name="Spang A."/>
            <person name="Saw J.H."/>
            <person name="Jorgensen S.L."/>
            <person name="Zaremba-Niedzwiedzka K."/>
            <person name="Martijn J."/>
            <person name="Lind A.E."/>
            <person name="van Eijk R."/>
            <person name="Schleper C."/>
            <person name="Guy L."/>
            <person name="Ettema T.J."/>
        </authorList>
    </citation>
    <scope>NUCLEOTIDE SEQUENCE</scope>
</reference>
<gene>
    <name evidence="1" type="ORF">LCGC14_1086290</name>
</gene>
<dbReference type="EMBL" id="LAZR01004791">
    <property type="protein sequence ID" value="KKN05543.1"/>
    <property type="molecule type" value="Genomic_DNA"/>
</dbReference>
<accession>A0A0F9QJN6</accession>